<dbReference type="Pfam" id="PF05838">
    <property type="entry name" value="Glyco_hydro_108"/>
    <property type="match status" value="1"/>
</dbReference>
<dbReference type="RefSeq" id="WP_066777130.1">
    <property type="nucleotide sequence ID" value="NZ_BMIP01000005.1"/>
</dbReference>
<reference evidence="3" key="2">
    <citation type="submission" date="2020-09" db="EMBL/GenBank/DDBJ databases">
        <authorList>
            <person name="Sun Q."/>
            <person name="Zhou Y."/>
        </authorList>
    </citation>
    <scope>NUCLEOTIDE SEQUENCE</scope>
    <source>
        <strain evidence="3">CGMCC 1.15360</strain>
    </source>
</reference>
<protein>
    <recommendedName>
        <fullName evidence="2">TtsA-like Glycoside hydrolase family 108 domain-containing protein</fullName>
    </recommendedName>
</protein>
<feature type="region of interest" description="Disordered" evidence="1">
    <location>
        <begin position="696"/>
        <end position="759"/>
    </location>
</feature>
<gene>
    <name evidence="3" type="ORF">GCM10010990_24350</name>
</gene>
<evidence type="ECO:0000256" key="1">
    <source>
        <dbReference type="SAM" id="MobiDB-lite"/>
    </source>
</evidence>
<dbReference type="InterPro" id="IPR023346">
    <property type="entry name" value="Lysozyme-like_dom_sf"/>
</dbReference>
<evidence type="ECO:0000259" key="2">
    <source>
        <dbReference type="Pfam" id="PF05838"/>
    </source>
</evidence>
<dbReference type="EMBL" id="BMIP01000005">
    <property type="protein sequence ID" value="GGD73856.1"/>
    <property type="molecule type" value="Genomic_DNA"/>
</dbReference>
<reference evidence="3" key="1">
    <citation type="journal article" date="2014" name="Int. J. Syst. Evol. Microbiol.">
        <title>Complete genome sequence of Corynebacterium casei LMG S-19264T (=DSM 44701T), isolated from a smear-ripened cheese.</title>
        <authorList>
            <consortium name="US DOE Joint Genome Institute (JGI-PGF)"/>
            <person name="Walter F."/>
            <person name="Albersmeier A."/>
            <person name="Kalinowski J."/>
            <person name="Ruckert C."/>
        </authorList>
    </citation>
    <scope>NUCLEOTIDE SEQUENCE</scope>
    <source>
        <strain evidence="3">CGMCC 1.15360</strain>
    </source>
</reference>
<proteinExistence type="predicted"/>
<feature type="domain" description="TtsA-like Glycoside hydrolase family 108" evidence="2">
    <location>
        <begin position="359"/>
        <end position="428"/>
    </location>
</feature>
<organism evidence="3 4">
    <name type="scientific">Croceicoccus mobilis</name>
    <dbReference type="NCBI Taxonomy" id="1703339"/>
    <lineage>
        <taxon>Bacteria</taxon>
        <taxon>Pseudomonadati</taxon>
        <taxon>Pseudomonadota</taxon>
        <taxon>Alphaproteobacteria</taxon>
        <taxon>Sphingomonadales</taxon>
        <taxon>Erythrobacteraceae</taxon>
        <taxon>Croceicoccus</taxon>
    </lineage>
</organism>
<evidence type="ECO:0000313" key="4">
    <source>
        <dbReference type="Proteomes" id="UP000612349"/>
    </source>
</evidence>
<feature type="compositionally biased region" description="Low complexity" evidence="1">
    <location>
        <begin position="731"/>
        <end position="747"/>
    </location>
</feature>
<keyword evidence="4" id="KW-1185">Reference proteome</keyword>
<dbReference type="InterPro" id="IPR008565">
    <property type="entry name" value="TtsA-like_GH18_dom"/>
</dbReference>
<feature type="region of interest" description="Disordered" evidence="1">
    <location>
        <begin position="1"/>
        <end position="31"/>
    </location>
</feature>
<evidence type="ECO:0000313" key="3">
    <source>
        <dbReference type="EMBL" id="GGD73856.1"/>
    </source>
</evidence>
<dbReference type="SUPFAM" id="SSF53955">
    <property type="entry name" value="Lysozyme-like"/>
    <property type="match status" value="1"/>
</dbReference>
<dbReference type="OrthoDB" id="7592628at2"/>
<sequence length="821" mass="88079">MSGPGVLSTLTRRQDQTVLPSAIGGDTRDAPSLMETAGASMRSVADDSWFVQDHRLNDAYQPVVSALRERDGSGYWDYARSPIAQSLVPFDDEVWDGKAIWRAVERARKSDPAAFSELPKTREEFERTALRRGDARSRDLDTVSRGGMVAGFAGGMVGSFADPVNGAGLVIGGGGKTVAQRVLTEGLVNAALETATLPGTAQARAAMGEELTLGEAATRIAMAGAGGMVFRGGIEGGAKALPAIDRAGYNAMRPVREMIDGVFADRDLARAFADAVPEHVRTPEQQAALNVLVRQADIDDASPFARTYEGYAAHEARLRQAEDALVNGRPLAPRAKPAPLRPARELDVDGFLNFAVDALEGGGKVVSDTGGVTRWGISSKANPGIDVARLSRAAAMDIYREKYVAPLDLAGRNGDVAEVAIDASINHGPGFAKRLLEVADDPTKMIALRRAEYARLLREDPAKYGKYAEGWENRLRKLEGRLGLRRGEAAASAPGRIADEGDGDMMRALEAERADIDAARTRLDEEMAAPRSEADWAADIEAAAPVPPLQRDLFPDTNSWRVAQAAQEAETLGLSEPMVTWNRIGQEAVQKLLRERDGEVNAAFHHPEIGTIDFVWGKPGDAARDFKGGSGIAHIEAKHGHEGILDDLPQRLSEMKVVARTTQRGRPKIQLEGPRGHATISEDWHGAERRWLLTAFDPEWKPSPGKRAGRMPDADGPGSARREGSADIGEAAPVRNGPAAAAPAKTPRALEDFDDPAGPGVARAMDSTWHDIRMRMEAEPDAKFDLGDGKGERSAREILDELEADDADIAAIKGCMPGGMA</sequence>
<feature type="compositionally biased region" description="Polar residues" evidence="1">
    <location>
        <begin position="8"/>
        <end position="19"/>
    </location>
</feature>
<dbReference type="AlphaFoldDB" id="A0A917DWS1"/>
<comment type="caution">
    <text evidence="3">The sequence shown here is derived from an EMBL/GenBank/DDBJ whole genome shotgun (WGS) entry which is preliminary data.</text>
</comment>
<dbReference type="Proteomes" id="UP000612349">
    <property type="component" value="Unassembled WGS sequence"/>
</dbReference>
<dbReference type="Gene3D" id="1.20.141.10">
    <property type="entry name" value="Chitosanase, subunit A, domain 1"/>
    <property type="match status" value="1"/>
</dbReference>
<accession>A0A917DWS1</accession>
<name>A0A917DWS1_9SPHN</name>